<evidence type="ECO:0000256" key="1">
    <source>
        <dbReference type="SAM" id="MobiDB-lite"/>
    </source>
</evidence>
<name>A0A0N8PS93_9CHLR</name>
<reference evidence="4 5" key="1">
    <citation type="submission" date="2015-09" db="EMBL/GenBank/DDBJ databases">
        <title>Draft genome sequence of Kouleothrix aurantiaca JCM 19913.</title>
        <authorList>
            <person name="Hemp J."/>
        </authorList>
    </citation>
    <scope>NUCLEOTIDE SEQUENCE [LARGE SCALE GENOMIC DNA]</scope>
    <source>
        <strain evidence="4 5">COM-B</strain>
    </source>
</reference>
<evidence type="ECO:0000256" key="2">
    <source>
        <dbReference type="SAM" id="Phobius"/>
    </source>
</evidence>
<dbReference type="Pfam" id="PF13349">
    <property type="entry name" value="DUF4097"/>
    <property type="match status" value="2"/>
</dbReference>
<accession>A0A0N8PS93</accession>
<feature type="transmembrane region" description="Helical" evidence="2">
    <location>
        <begin position="41"/>
        <end position="61"/>
    </location>
</feature>
<evidence type="ECO:0000313" key="4">
    <source>
        <dbReference type="EMBL" id="KPV52085.1"/>
    </source>
</evidence>
<keyword evidence="2" id="KW-0812">Transmembrane</keyword>
<keyword evidence="2" id="KW-1133">Transmembrane helix</keyword>
<dbReference type="AlphaFoldDB" id="A0A0N8PS93"/>
<feature type="domain" description="DUF4097" evidence="3">
    <location>
        <begin position="210"/>
        <end position="355"/>
    </location>
</feature>
<dbReference type="InterPro" id="IPR025164">
    <property type="entry name" value="Toastrack_DUF4097"/>
</dbReference>
<feature type="region of interest" description="Disordered" evidence="1">
    <location>
        <begin position="332"/>
        <end position="358"/>
    </location>
</feature>
<protein>
    <recommendedName>
        <fullName evidence="3">DUF4097 domain-containing protein</fullName>
    </recommendedName>
</protein>
<evidence type="ECO:0000313" key="5">
    <source>
        <dbReference type="Proteomes" id="UP000050509"/>
    </source>
</evidence>
<sequence length="358" mass="37054">MSDQETYQARPEAPPAPTMPTLPNEPYYQSTPAPLRRGRNAGLGIALVVVGLVLLAFQAFGRTVPFGGTYKLVDQELPGKHLELVAGNSDVEVRSWDGDTIKIEAIQHGGARGDYQVNVEQTGDVIRIDESTGNWFCFFCSRGISYRIDVPKSADASLQTTSGTIDINGLAGAVTLASTSGDIHADELGGGLTVNTTSGEVRLSSINGRLQVETISGDVQLGDGAVDGATVNTTSGEIDLDGVNGELQIGTVSGDISVRDANASQLDISTTSGGINYDGAFGAGSDSKVSTISGDVDLTLPEDSSFSLNASTVSGDISNDFELAGAQNDQRSLTGTIGSGGPTLTVETTSGDISLDQR</sequence>
<comment type="caution">
    <text evidence="4">The sequence shown here is derived from an EMBL/GenBank/DDBJ whole genome shotgun (WGS) entry which is preliminary data.</text>
</comment>
<gene>
    <name evidence="4" type="ORF">SE17_17540</name>
</gene>
<feature type="region of interest" description="Disordered" evidence="1">
    <location>
        <begin position="1"/>
        <end position="33"/>
    </location>
</feature>
<organism evidence="4 5">
    <name type="scientific">Kouleothrix aurantiaca</name>
    <dbReference type="NCBI Taxonomy" id="186479"/>
    <lineage>
        <taxon>Bacteria</taxon>
        <taxon>Bacillati</taxon>
        <taxon>Chloroflexota</taxon>
        <taxon>Chloroflexia</taxon>
        <taxon>Chloroflexales</taxon>
        <taxon>Roseiflexineae</taxon>
        <taxon>Roseiflexaceae</taxon>
        <taxon>Kouleothrix</taxon>
    </lineage>
</organism>
<feature type="domain" description="DUF4097" evidence="3">
    <location>
        <begin position="148"/>
        <end position="204"/>
    </location>
</feature>
<proteinExistence type="predicted"/>
<dbReference type="EMBL" id="LJCR01000664">
    <property type="protein sequence ID" value="KPV52085.1"/>
    <property type="molecule type" value="Genomic_DNA"/>
</dbReference>
<keyword evidence="2" id="KW-0472">Membrane</keyword>
<evidence type="ECO:0000259" key="3">
    <source>
        <dbReference type="Pfam" id="PF13349"/>
    </source>
</evidence>
<dbReference type="Proteomes" id="UP000050509">
    <property type="component" value="Unassembled WGS sequence"/>
</dbReference>
<keyword evidence="5" id="KW-1185">Reference proteome</keyword>